<evidence type="ECO:0000313" key="16">
    <source>
        <dbReference type="EMBL" id="MBI2877001.1"/>
    </source>
</evidence>
<dbReference type="AlphaFoldDB" id="A0A932CP79"/>
<comment type="pathway">
    <text evidence="1 13">Amino-acid biosynthesis; L-threonine biosynthesis; L-threonine from L-aspartate: step 3/5.</text>
</comment>
<dbReference type="InterPro" id="IPR016204">
    <property type="entry name" value="HDH"/>
</dbReference>
<accession>A0A932CP79</accession>
<feature type="binding site" evidence="12">
    <location>
        <position position="190"/>
    </location>
    <ligand>
        <name>L-homoserine</name>
        <dbReference type="ChEBI" id="CHEBI:57476"/>
    </ligand>
</feature>
<dbReference type="InterPro" id="IPR019811">
    <property type="entry name" value="HDH_CS"/>
</dbReference>
<keyword evidence="8 12" id="KW-0521">NADP</keyword>
<keyword evidence="10 13" id="KW-0486">Methionine biosynthesis</keyword>
<dbReference type="EMBL" id="JACPRF010000271">
    <property type="protein sequence ID" value="MBI2877001.1"/>
    <property type="molecule type" value="Genomic_DNA"/>
</dbReference>
<keyword evidence="9 13" id="KW-0560">Oxidoreductase</keyword>
<evidence type="ECO:0000256" key="6">
    <source>
        <dbReference type="ARBA" id="ARBA00022605"/>
    </source>
</evidence>
<dbReference type="GO" id="GO:0009088">
    <property type="term" value="P:threonine biosynthetic process"/>
    <property type="evidence" value="ECO:0007669"/>
    <property type="project" value="UniProtKB-KW"/>
</dbReference>
<evidence type="ECO:0000256" key="1">
    <source>
        <dbReference type="ARBA" id="ARBA00005056"/>
    </source>
</evidence>
<keyword evidence="7 13" id="KW-0791">Threonine biosynthesis</keyword>
<proteinExistence type="inferred from homology"/>
<dbReference type="InterPro" id="IPR005106">
    <property type="entry name" value="Asp/hSer_DH_NAD-bd"/>
</dbReference>
<evidence type="ECO:0000256" key="3">
    <source>
        <dbReference type="ARBA" id="ARBA00006753"/>
    </source>
</evidence>
<dbReference type="Pfam" id="PF01842">
    <property type="entry name" value="ACT"/>
    <property type="match status" value="1"/>
</dbReference>
<dbReference type="Pfam" id="PF03447">
    <property type="entry name" value="NAD_binding_3"/>
    <property type="match status" value="1"/>
</dbReference>
<dbReference type="FunFam" id="3.30.70.260:FF:000030">
    <property type="entry name" value="Homoserine dehydrogenase"/>
    <property type="match status" value="1"/>
</dbReference>
<comment type="caution">
    <text evidence="16">The sequence shown here is derived from an EMBL/GenBank/DDBJ whole genome shotgun (WGS) entry which is preliminary data.</text>
</comment>
<feature type="binding site" evidence="12">
    <location>
        <begin position="9"/>
        <end position="16"/>
    </location>
    <ligand>
        <name>NADP(+)</name>
        <dbReference type="ChEBI" id="CHEBI:58349"/>
    </ligand>
</feature>
<dbReference type="Gene3D" id="3.40.50.720">
    <property type="entry name" value="NAD(P)-binding Rossmann-like Domain"/>
    <property type="match status" value="1"/>
</dbReference>
<dbReference type="Gene3D" id="3.30.70.260">
    <property type="match status" value="1"/>
</dbReference>
<organism evidence="16 17">
    <name type="scientific">Tectimicrobiota bacterium</name>
    <dbReference type="NCBI Taxonomy" id="2528274"/>
    <lineage>
        <taxon>Bacteria</taxon>
        <taxon>Pseudomonadati</taxon>
        <taxon>Nitrospinota/Tectimicrobiota group</taxon>
        <taxon>Candidatus Tectimicrobiota</taxon>
    </lineage>
</organism>
<dbReference type="PANTHER" id="PTHR43331:SF1">
    <property type="entry name" value="HOMOSERINE DEHYDROGENASE"/>
    <property type="match status" value="1"/>
</dbReference>
<evidence type="ECO:0000259" key="15">
    <source>
        <dbReference type="PROSITE" id="PS51671"/>
    </source>
</evidence>
<dbReference type="Proteomes" id="UP000769766">
    <property type="component" value="Unassembled WGS sequence"/>
</dbReference>
<evidence type="ECO:0000256" key="12">
    <source>
        <dbReference type="PIRSR" id="PIRSR000098-2"/>
    </source>
</evidence>
<dbReference type="GO" id="GO:0009086">
    <property type="term" value="P:methionine biosynthetic process"/>
    <property type="evidence" value="ECO:0007669"/>
    <property type="project" value="UniProtKB-KW"/>
</dbReference>
<feature type="active site" description="Proton donor" evidence="11">
    <location>
        <position position="205"/>
    </location>
</feature>
<evidence type="ECO:0000256" key="13">
    <source>
        <dbReference type="RuleBase" id="RU000579"/>
    </source>
</evidence>
<dbReference type="EC" id="1.1.1.3" evidence="4 13"/>
<dbReference type="InterPro" id="IPR001342">
    <property type="entry name" value="HDH_cat"/>
</dbReference>
<dbReference type="PIRSF" id="PIRSF000098">
    <property type="entry name" value="Homoser_dehydrog"/>
    <property type="match status" value="1"/>
</dbReference>
<dbReference type="PANTHER" id="PTHR43331">
    <property type="entry name" value="HOMOSERINE DEHYDROGENASE"/>
    <property type="match status" value="1"/>
</dbReference>
<dbReference type="SUPFAM" id="SSF55021">
    <property type="entry name" value="ACT-like"/>
    <property type="match status" value="1"/>
</dbReference>
<reference evidence="16" key="1">
    <citation type="submission" date="2020-07" db="EMBL/GenBank/DDBJ databases">
        <title>Huge and variable diversity of episymbiotic CPR bacteria and DPANN archaea in groundwater ecosystems.</title>
        <authorList>
            <person name="He C.Y."/>
            <person name="Keren R."/>
            <person name="Whittaker M."/>
            <person name="Farag I.F."/>
            <person name="Doudna J."/>
            <person name="Cate J.H.D."/>
            <person name="Banfield J.F."/>
        </authorList>
    </citation>
    <scope>NUCLEOTIDE SEQUENCE</scope>
    <source>
        <strain evidence="16">NC_groundwater_672_Ag_B-0.1um_62_36</strain>
    </source>
</reference>
<evidence type="ECO:0000256" key="11">
    <source>
        <dbReference type="PIRSR" id="PIRSR000098-1"/>
    </source>
</evidence>
<gene>
    <name evidence="16" type="ORF">HYY20_08985</name>
</gene>
<dbReference type="SUPFAM" id="SSF51735">
    <property type="entry name" value="NAD(P)-binding Rossmann-fold domains"/>
    <property type="match status" value="1"/>
</dbReference>
<dbReference type="InterPro" id="IPR036291">
    <property type="entry name" value="NAD(P)-bd_dom_sf"/>
</dbReference>
<dbReference type="GO" id="GO:0050661">
    <property type="term" value="F:NADP binding"/>
    <property type="evidence" value="ECO:0007669"/>
    <property type="project" value="InterPro"/>
</dbReference>
<evidence type="ECO:0000256" key="14">
    <source>
        <dbReference type="RuleBase" id="RU004171"/>
    </source>
</evidence>
<feature type="domain" description="ACT" evidence="15">
    <location>
        <begin position="355"/>
        <end position="433"/>
    </location>
</feature>
<dbReference type="CDD" id="cd04881">
    <property type="entry name" value="ACT_HSDH-Hom"/>
    <property type="match status" value="1"/>
</dbReference>
<evidence type="ECO:0000256" key="8">
    <source>
        <dbReference type="ARBA" id="ARBA00022857"/>
    </source>
</evidence>
<comment type="similarity">
    <text evidence="3 14">Belongs to the homoserine dehydrogenase family.</text>
</comment>
<comment type="pathway">
    <text evidence="2 13">Amino-acid biosynthesis; L-methionine biosynthesis via de novo pathway; L-homoserine from L-aspartate: step 3/3.</text>
</comment>
<dbReference type="PROSITE" id="PS51671">
    <property type="entry name" value="ACT"/>
    <property type="match status" value="1"/>
</dbReference>
<dbReference type="FunFam" id="3.30.360.10:FF:000005">
    <property type="entry name" value="Homoserine dehydrogenase"/>
    <property type="match status" value="1"/>
</dbReference>
<evidence type="ECO:0000256" key="5">
    <source>
        <dbReference type="ARBA" id="ARBA00013376"/>
    </source>
</evidence>
<feature type="binding site" evidence="12">
    <location>
        <position position="105"/>
    </location>
    <ligand>
        <name>NADPH</name>
        <dbReference type="ChEBI" id="CHEBI:57783"/>
    </ligand>
</feature>
<dbReference type="GO" id="GO:0004412">
    <property type="term" value="F:homoserine dehydrogenase activity"/>
    <property type="evidence" value="ECO:0007669"/>
    <property type="project" value="UniProtKB-EC"/>
</dbReference>
<dbReference type="InterPro" id="IPR045865">
    <property type="entry name" value="ACT-like_dom_sf"/>
</dbReference>
<name>A0A932CP79_UNCTE</name>
<evidence type="ECO:0000256" key="7">
    <source>
        <dbReference type="ARBA" id="ARBA00022697"/>
    </source>
</evidence>
<comment type="catalytic activity">
    <reaction evidence="13">
        <text>L-homoserine + NADP(+) = L-aspartate 4-semialdehyde + NADPH + H(+)</text>
        <dbReference type="Rhea" id="RHEA:15761"/>
        <dbReference type="ChEBI" id="CHEBI:15378"/>
        <dbReference type="ChEBI" id="CHEBI:57476"/>
        <dbReference type="ChEBI" id="CHEBI:57783"/>
        <dbReference type="ChEBI" id="CHEBI:58349"/>
        <dbReference type="ChEBI" id="CHEBI:537519"/>
        <dbReference type="EC" id="1.1.1.3"/>
    </reaction>
</comment>
<evidence type="ECO:0000256" key="2">
    <source>
        <dbReference type="ARBA" id="ARBA00005062"/>
    </source>
</evidence>
<keyword evidence="6 13" id="KW-0028">Amino-acid biosynthesis</keyword>
<evidence type="ECO:0000256" key="4">
    <source>
        <dbReference type="ARBA" id="ARBA00013213"/>
    </source>
</evidence>
<evidence type="ECO:0000313" key="17">
    <source>
        <dbReference type="Proteomes" id="UP000769766"/>
    </source>
</evidence>
<dbReference type="PROSITE" id="PS01042">
    <property type="entry name" value="HOMOSER_DHGENASE"/>
    <property type="match status" value="1"/>
</dbReference>
<dbReference type="NCBIfam" id="NF004976">
    <property type="entry name" value="PRK06349.1"/>
    <property type="match status" value="1"/>
</dbReference>
<dbReference type="Pfam" id="PF00742">
    <property type="entry name" value="Homoserine_dh"/>
    <property type="match status" value="1"/>
</dbReference>
<protein>
    <recommendedName>
        <fullName evidence="5 13">Homoserine dehydrogenase</fullName>
        <ecNumber evidence="4 13">1.1.1.3</ecNumber>
    </recommendedName>
</protein>
<dbReference type="SUPFAM" id="SSF55347">
    <property type="entry name" value="Glyceraldehyde-3-phosphate dehydrogenase-like, C-terminal domain"/>
    <property type="match status" value="1"/>
</dbReference>
<evidence type="ECO:0000256" key="10">
    <source>
        <dbReference type="ARBA" id="ARBA00023167"/>
    </source>
</evidence>
<evidence type="ECO:0000256" key="9">
    <source>
        <dbReference type="ARBA" id="ARBA00023002"/>
    </source>
</evidence>
<dbReference type="Gene3D" id="3.30.360.10">
    <property type="entry name" value="Dihydrodipicolinate Reductase, domain 2"/>
    <property type="match status" value="1"/>
</dbReference>
<dbReference type="InterPro" id="IPR002912">
    <property type="entry name" value="ACT_dom"/>
</dbReference>
<sequence length="435" mass="47116">MRPIYVGIIGLGTVGTGTVRILQENARTIEARLGTPMRVKRIADIDLERDRGILLEPGVLTPRAADVLDDPEIDIVVELMGGLEPARRFLLQALENGKHVVTANKALLAHHGEEIYRLARERSLDVGFEASVGGGIPIIRALREGFAANQIQSVYGIVNGTSNYILSKMTDEGGDFAQVLAEAQRMGYAEQDPSFDVQGTDSAHKLTILASLALGTPVAFSSVYTEGITQITPLDIQYARQLGYRIKLLAIAKRLDEEIEVRVHPTLIPQEDPLANINGVLNAIYVVGNAVGKNLFVGRGAGDLPTGSAVVGDLLEIGRNILRGGGGRVPPLGFAHRDVVEVRIRDLSNLGSEYYLRFSVVDKPGVLSQISGILGKYSISIASVLQKERGPGEAVPVVMMTHEAQERDVQAALREIDQLDVILDRTNLVRVEQAF</sequence>